<accession>A0A7G2CUZ4</accession>
<dbReference type="InterPro" id="IPR001202">
    <property type="entry name" value="WW_dom"/>
</dbReference>
<feature type="region of interest" description="Disordered" evidence="1">
    <location>
        <begin position="237"/>
        <end position="271"/>
    </location>
</feature>
<gene>
    <name evidence="4" type="ORF">ADEAN_000965100</name>
</gene>
<feature type="region of interest" description="Disordered" evidence="1">
    <location>
        <begin position="309"/>
        <end position="362"/>
    </location>
</feature>
<proteinExistence type="predicted"/>
<feature type="transmembrane region" description="Helical" evidence="2">
    <location>
        <begin position="65"/>
        <end position="88"/>
    </location>
</feature>
<evidence type="ECO:0000256" key="2">
    <source>
        <dbReference type="SAM" id="Phobius"/>
    </source>
</evidence>
<evidence type="ECO:0000256" key="1">
    <source>
        <dbReference type="SAM" id="MobiDB-lite"/>
    </source>
</evidence>
<dbReference type="VEuPathDB" id="TriTrypDB:ADEAN_000965100"/>
<feature type="compositionally biased region" description="Polar residues" evidence="1">
    <location>
        <begin position="327"/>
        <end position="362"/>
    </location>
</feature>
<evidence type="ECO:0000313" key="5">
    <source>
        <dbReference type="Proteomes" id="UP000515908"/>
    </source>
</evidence>
<dbReference type="Proteomes" id="UP000515908">
    <property type="component" value="Chromosome 24"/>
</dbReference>
<feature type="compositionally biased region" description="Acidic residues" evidence="1">
    <location>
        <begin position="124"/>
        <end position="135"/>
    </location>
</feature>
<name>A0A7G2CUZ4_9TRYP</name>
<dbReference type="PROSITE" id="PS50020">
    <property type="entry name" value="WW_DOMAIN_2"/>
    <property type="match status" value="1"/>
</dbReference>
<feature type="compositionally biased region" description="Polar residues" evidence="1">
    <location>
        <begin position="240"/>
        <end position="271"/>
    </location>
</feature>
<evidence type="ECO:0000313" key="4">
    <source>
        <dbReference type="EMBL" id="CAD2222112.1"/>
    </source>
</evidence>
<keyword evidence="2" id="KW-1133">Transmembrane helix</keyword>
<dbReference type="EMBL" id="LR877168">
    <property type="protein sequence ID" value="CAD2222112.1"/>
    <property type="molecule type" value="Genomic_DNA"/>
</dbReference>
<feature type="compositionally biased region" description="Basic and acidic residues" evidence="1">
    <location>
        <begin position="309"/>
        <end position="323"/>
    </location>
</feature>
<reference evidence="4 5" key="1">
    <citation type="submission" date="2020-08" db="EMBL/GenBank/DDBJ databases">
        <authorList>
            <person name="Newling K."/>
            <person name="Davey J."/>
            <person name="Forrester S."/>
        </authorList>
    </citation>
    <scope>NUCLEOTIDE SEQUENCE [LARGE SCALE GENOMIC DNA]</scope>
    <source>
        <strain evidence="5">Crithidia deanei Carvalho (ATCC PRA-265)</strain>
    </source>
</reference>
<keyword evidence="2" id="KW-0812">Transmembrane</keyword>
<dbReference type="AlphaFoldDB" id="A0A7G2CUZ4"/>
<keyword evidence="5" id="KW-1185">Reference proteome</keyword>
<evidence type="ECO:0000259" key="3">
    <source>
        <dbReference type="PROSITE" id="PS50020"/>
    </source>
</evidence>
<feature type="domain" description="WW" evidence="3">
    <location>
        <begin position="175"/>
        <end position="208"/>
    </location>
</feature>
<protein>
    <recommendedName>
        <fullName evidence="3">WW domain-containing protein</fullName>
    </recommendedName>
</protein>
<feature type="region of interest" description="Disordered" evidence="1">
    <location>
        <begin position="114"/>
        <end position="135"/>
    </location>
</feature>
<organism evidence="4 5">
    <name type="scientific">Angomonas deanei</name>
    <dbReference type="NCBI Taxonomy" id="59799"/>
    <lineage>
        <taxon>Eukaryota</taxon>
        <taxon>Discoba</taxon>
        <taxon>Euglenozoa</taxon>
        <taxon>Kinetoplastea</taxon>
        <taxon>Metakinetoplastina</taxon>
        <taxon>Trypanosomatida</taxon>
        <taxon>Trypanosomatidae</taxon>
        <taxon>Strigomonadinae</taxon>
        <taxon>Angomonas</taxon>
    </lineage>
</organism>
<sequence length="362" mass="40571">MSGDSEGISSRGSGYIFSNSAASAKDAMQRRMDSAGGFTKWKGDLYAAETPREGLEVIFRVIPKWLPVALLAGGIVSYAVVFRVRLFLHKWRRAERRRAEHKYDLLDNLKDMSADPPAGALETLQDEEGDEDDEEDVDEACVATRDIEEFRSSLGIRLPRDEDLLAVVERMLLVDPIPDGWVLYRTSAGIIRFMNLNTQELFFFPPNKKKEKQLIETELRSRNRQAMESKYSFSYEDEGLNSQSLHPSGQAGASTSGQPLPGPSTTPRNEAQTNTFDFEEAATPEEDASQNSTFKRMFHYFLEKEQRRIEGEVARDRGHREAEYGATSPSSRGPVSPSAMRSTSAQSTSYRVVSSSTIRGSR</sequence>
<keyword evidence="2" id="KW-0472">Membrane</keyword>